<gene>
    <name evidence="1" type="ORF">B0T14DRAFT_587709</name>
</gene>
<dbReference type="AlphaFoldDB" id="A0AA39WSN3"/>
<reference evidence="1" key="1">
    <citation type="submission" date="2023-06" db="EMBL/GenBank/DDBJ databases">
        <title>Genome-scale phylogeny and comparative genomics of the fungal order Sordariales.</title>
        <authorList>
            <consortium name="Lawrence Berkeley National Laboratory"/>
            <person name="Hensen N."/>
            <person name="Bonometti L."/>
            <person name="Westerberg I."/>
            <person name="Brannstrom I.O."/>
            <person name="Guillou S."/>
            <person name="Cros-Aarteil S."/>
            <person name="Calhoun S."/>
            <person name="Haridas S."/>
            <person name="Kuo A."/>
            <person name="Mondo S."/>
            <person name="Pangilinan J."/>
            <person name="Riley R."/>
            <person name="Labutti K."/>
            <person name="Andreopoulos B."/>
            <person name="Lipzen A."/>
            <person name="Chen C."/>
            <person name="Yanf M."/>
            <person name="Daum C."/>
            <person name="Ng V."/>
            <person name="Clum A."/>
            <person name="Steindorff A."/>
            <person name="Ohm R."/>
            <person name="Martin F."/>
            <person name="Silar P."/>
            <person name="Natvig D."/>
            <person name="Lalanne C."/>
            <person name="Gautier V."/>
            <person name="Ament-Velasquez S.L."/>
            <person name="Kruys A."/>
            <person name="Hutchinson M.I."/>
            <person name="Powell A.J."/>
            <person name="Barry K."/>
            <person name="Miller A.N."/>
            <person name="Grigoriev I.V."/>
            <person name="Debuchy R."/>
            <person name="Gladieux P."/>
            <person name="Thoren M.H."/>
            <person name="Johannesson H."/>
        </authorList>
    </citation>
    <scope>NUCLEOTIDE SEQUENCE</scope>
    <source>
        <strain evidence="1">CBS 606.72</strain>
    </source>
</reference>
<proteinExistence type="predicted"/>
<accession>A0AA39WSN3</accession>
<protein>
    <submittedName>
        <fullName evidence="1">Uncharacterized protein</fullName>
    </submittedName>
</protein>
<evidence type="ECO:0000313" key="1">
    <source>
        <dbReference type="EMBL" id="KAK0620867.1"/>
    </source>
</evidence>
<keyword evidence="2" id="KW-1185">Reference proteome</keyword>
<comment type="caution">
    <text evidence="1">The sequence shown here is derived from an EMBL/GenBank/DDBJ whole genome shotgun (WGS) entry which is preliminary data.</text>
</comment>
<name>A0AA39WSN3_9PEZI</name>
<evidence type="ECO:0000313" key="2">
    <source>
        <dbReference type="Proteomes" id="UP001175000"/>
    </source>
</evidence>
<sequence>MGERTGSRAFQYLWSYVLAGSATSPVVLRMRGCTDPLSPLTLVSTPSSAPYSPRT</sequence>
<dbReference type="Proteomes" id="UP001175000">
    <property type="component" value="Unassembled WGS sequence"/>
</dbReference>
<dbReference type="EMBL" id="JAULSU010000004">
    <property type="protein sequence ID" value="KAK0620867.1"/>
    <property type="molecule type" value="Genomic_DNA"/>
</dbReference>
<organism evidence="1 2">
    <name type="scientific">Immersiella caudata</name>
    <dbReference type="NCBI Taxonomy" id="314043"/>
    <lineage>
        <taxon>Eukaryota</taxon>
        <taxon>Fungi</taxon>
        <taxon>Dikarya</taxon>
        <taxon>Ascomycota</taxon>
        <taxon>Pezizomycotina</taxon>
        <taxon>Sordariomycetes</taxon>
        <taxon>Sordariomycetidae</taxon>
        <taxon>Sordariales</taxon>
        <taxon>Lasiosphaeriaceae</taxon>
        <taxon>Immersiella</taxon>
    </lineage>
</organism>